<protein>
    <submittedName>
        <fullName evidence="1">Uncharacterized protein</fullName>
    </submittedName>
</protein>
<sequence length="45" mass="5303">MSFIQNAKQRWSSGRIMKRRSYQAIISKRRIIAISPFGENLLHGR</sequence>
<gene>
    <name evidence="1" type="ORF">CEV31_0694</name>
</gene>
<organism evidence="1 2">
    <name type="scientific">Brucella thiophenivorans</name>
    <dbReference type="NCBI Taxonomy" id="571255"/>
    <lineage>
        <taxon>Bacteria</taxon>
        <taxon>Pseudomonadati</taxon>
        <taxon>Pseudomonadota</taxon>
        <taxon>Alphaproteobacteria</taxon>
        <taxon>Hyphomicrobiales</taxon>
        <taxon>Brucellaceae</taxon>
        <taxon>Brucella/Ochrobactrum group</taxon>
        <taxon>Brucella</taxon>
    </lineage>
</organism>
<name>A0A256G1W7_9HYPH</name>
<proteinExistence type="predicted"/>
<reference evidence="1 2" key="1">
    <citation type="submission" date="2017-07" db="EMBL/GenBank/DDBJ databases">
        <title>Phylogenetic study on the rhizospheric bacterium Ochrobactrum sp. A44.</title>
        <authorList>
            <person name="Krzyzanowska D.M."/>
            <person name="Ossowicki A."/>
            <person name="Rajewska M."/>
            <person name="Maciag T."/>
            <person name="Kaczynski Z."/>
            <person name="Czerwicka M."/>
            <person name="Jafra S."/>
        </authorList>
    </citation>
    <scope>NUCLEOTIDE SEQUENCE [LARGE SCALE GENOMIC DNA]</scope>
    <source>
        <strain evidence="1 2">DSM 7216</strain>
    </source>
</reference>
<keyword evidence="2" id="KW-1185">Reference proteome</keyword>
<comment type="caution">
    <text evidence="1">The sequence shown here is derived from an EMBL/GenBank/DDBJ whole genome shotgun (WGS) entry which is preliminary data.</text>
</comment>
<dbReference type="EMBL" id="NNRJ01000012">
    <property type="protein sequence ID" value="OYR21073.1"/>
    <property type="molecule type" value="Genomic_DNA"/>
</dbReference>
<dbReference type="Proteomes" id="UP000215590">
    <property type="component" value="Unassembled WGS sequence"/>
</dbReference>
<dbReference type="AlphaFoldDB" id="A0A256G1W7"/>
<evidence type="ECO:0000313" key="2">
    <source>
        <dbReference type="Proteomes" id="UP000215590"/>
    </source>
</evidence>
<accession>A0A256G1W7</accession>
<evidence type="ECO:0000313" key="1">
    <source>
        <dbReference type="EMBL" id="OYR21073.1"/>
    </source>
</evidence>